<dbReference type="GO" id="GO:0008168">
    <property type="term" value="F:methyltransferase activity"/>
    <property type="evidence" value="ECO:0007669"/>
    <property type="project" value="TreeGrafter"/>
</dbReference>
<dbReference type="Gene3D" id="3.40.50.150">
    <property type="entry name" value="Vaccinia Virus protein VP39"/>
    <property type="match status" value="1"/>
</dbReference>
<dbReference type="Pfam" id="PF13649">
    <property type="entry name" value="Methyltransf_25"/>
    <property type="match status" value="1"/>
</dbReference>
<dbReference type="InterPro" id="IPR041698">
    <property type="entry name" value="Methyltransf_25"/>
</dbReference>
<gene>
    <name evidence="2" type="ORF">POCULU_LOCUS5461</name>
</gene>
<keyword evidence="3" id="KW-1185">Reference proteome</keyword>
<organism evidence="2 3">
    <name type="scientific">Paraglomus occultum</name>
    <dbReference type="NCBI Taxonomy" id="144539"/>
    <lineage>
        <taxon>Eukaryota</taxon>
        <taxon>Fungi</taxon>
        <taxon>Fungi incertae sedis</taxon>
        <taxon>Mucoromycota</taxon>
        <taxon>Glomeromycotina</taxon>
        <taxon>Glomeromycetes</taxon>
        <taxon>Paraglomerales</taxon>
        <taxon>Paraglomeraceae</taxon>
        <taxon>Paraglomus</taxon>
    </lineage>
</organism>
<dbReference type="PANTHER" id="PTHR43591:SF24">
    <property type="entry name" value="2-METHOXY-6-POLYPRENYL-1,4-BENZOQUINOL METHYLASE, MITOCHONDRIAL"/>
    <property type="match status" value="1"/>
</dbReference>
<dbReference type="AlphaFoldDB" id="A0A9N9FVX8"/>
<evidence type="ECO:0000313" key="3">
    <source>
        <dbReference type="Proteomes" id="UP000789572"/>
    </source>
</evidence>
<feature type="domain" description="Methyltransferase" evidence="1">
    <location>
        <begin position="115"/>
        <end position="206"/>
    </location>
</feature>
<proteinExistence type="predicted"/>
<reference evidence="2" key="1">
    <citation type="submission" date="2021-06" db="EMBL/GenBank/DDBJ databases">
        <authorList>
            <person name="Kallberg Y."/>
            <person name="Tangrot J."/>
            <person name="Rosling A."/>
        </authorList>
    </citation>
    <scope>NUCLEOTIDE SEQUENCE</scope>
    <source>
        <strain evidence="2">IA702</strain>
    </source>
</reference>
<comment type="caution">
    <text evidence="2">The sequence shown here is derived from an EMBL/GenBank/DDBJ whole genome shotgun (WGS) entry which is preliminary data.</text>
</comment>
<dbReference type="SUPFAM" id="SSF53335">
    <property type="entry name" value="S-adenosyl-L-methionine-dependent methyltransferases"/>
    <property type="match status" value="1"/>
</dbReference>
<dbReference type="InterPro" id="IPR029063">
    <property type="entry name" value="SAM-dependent_MTases_sf"/>
</dbReference>
<name>A0A9N9FVX8_9GLOM</name>
<dbReference type="PANTHER" id="PTHR43591">
    <property type="entry name" value="METHYLTRANSFERASE"/>
    <property type="match status" value="1"/>
</dbReference>
<evidence type="ECO:0000259" key="1">
    <source>
        <dbReference type="Pfam" id="PF13649"/>
    </source>
</evidence>
<sequence length="334" mass="38062">MINTKTLTYFPEPVPSITFDDIEDDMKTSSLASSNQSTSSLFDPLDAAKTMENIFEEFLEIDGRRFMNDSTLKCCMPSDSKEAERLYGLHCVYRMLWGNNFSSPLEEELSLGAKVLDVGCGSGSWVLNMASSYPLSTFVGIDIAPLFYGDCPVNTAFFQCNVFDGLPFPDNTFDFVRQGFLIVCIDWETWKDKVVKELIRVTKPGGYIEIMDVDYPFFQPGNIAQKFNNCVIHFSDAGINTNSSENISKVFSGHRNVTIVKQEEKILYYDSRIGTISLKYEMKGFESMKIFMMPLLGITDDEFSQLLVDLAKELRICKSTRHFYRLIVKKKSRF</sequence>
<dbReference type="EMBL" id="CAJVPJ010000842">
    <property type="protein sequence ID" value="CAG8560048.1"/>
    <property type="molecule type" value="Genomic_DNA"/>
</dbReference>
<evidence type="ECO:0000313" key="2">
    <source>
        <dbReference type="EMBL" id="CAG8560048.1"/>
    </source>
</evidence>
<dbReference type="OrthoDB" id="2013972at2759"/>
<protein>
    <submittedName>
        <fullName evidence="2">7142_t:CDS:1</fullName>
    </submittedName>
</protein>
<dbReference type="Proteomes" id="UP000789572">
    <property type="component" value="Unassembled WGS sequence"/>
</dbReference>
<dbReference type="CDD" id="cd02440">
    <property type="entry name" value="AdoMet_MTases"/>
    <property type="match status" value="1"/>
</dbReference>
<accession>A0A9N9FVX8</accession>